<dbReference type="EMBL" id="PNBA02000008">
    <property type="protein sequence ID" value="KAG6417010.1"/>
    <property type="molecule type" value="Genomic_DNA"/>
</dbReference>
<accession>A0A8X8XN93</accession>
<dbReference type="GO" id="GO:0004843">
    <property type="term" value="F:cysteine-type deubiquitinase activity"/>
    <property type="evidence" value="ECO:0007669"/>
    <property type="project" value="TreeGrafter"/>
</dbReference>
<feature type="domain" description="OTU" evidence="2">
    <location>
        <begin position="151"/>
        <end position="239"/>
    </location>
</feature>
<keyword evidence="4" id="KW-1185">Reference proteome</keyword>
<reference evidence="3" key="2">
    <citation type="submission" date="2020-08" db="EMBL/GenBank/DDBJ databases">
        <title>Plant Genome Project.</title>
        <authorList>
            <person name="Zhang R.-G."/>
        </authorList>
    </citation>
    <scope>NUCLEOTIDE SEQUENCE</scope>
    <source>
        <strain evidence="3">Huo1</strain>
        <tissue evidence="3">Leaf</tissue>
    </source>
</reference>
<dbReference type="GO" id="GO:0016579">
    <property type="term" value="P:protein deubiquitination"/>
    <property type="evidence" value="ECO:0007669"/>
    <property type="project" value="TreeGrafter"/>
</dbReference>
<dbReference type="Pfam" id="PF02338">
    <property type="entry name" value="OTU"/>
    <property type="match status" value="1"/>
</dbReference>
<reference evidence="3" key="1">
    <citation type="submission" date="2018-01" db="EMBL/GenBank/DDBJ databases">
        <authorList>
            <person name="Mao J.F."/>
        </authorList>
    </citation>
    <scope>NUCLEOTIDE SEQUENCE</scope>
    <source>
        <strain evidence="3">Huo1</strain>
        <tissue evidence="3">Leaf</tissue>
    </source>
</reference>
<dbReference type="Proteomes" id="UP000298416">
    <property type="component" value="Unassembled WGS sequence"/>
</dbReference>
<name>A0A8X8XN93_SALSN</name>
<dbReference type="InterPro" id="IPR003323">
    <property type="entry name" value="OTU_dom"/>
</dbReference>
<dbReference type="Gene3D" id="3.90.70.80">
    <property type="match status" value="1"/>
</dbReference>
<dbReference type="SUPFAM" id="SSF54001">
    <property type="entry name" value="Cysteine proteinases"/>
    <property type="match status" value="1"/>
</dbReference>
<proteinExistence type="inferred from homology"/>
<protein>
    <recommendedName>
        <fullName evidence="2">OTU domain-containing protein</fullName>
    </recommendedName>
</protein>
<evidence type="ECO:0000313" key="3">
    <source>
        <dbReference type="EMBL" id="KAG6417010.1"/>
    </source>
</evidence>
<evidence type="ECO:0000256" key="1">
    <source>
        <dbReference type="ARBA" id="ARBA00010407"/>
    </source>
</evidence>
<dbReference type="AlphaFoldDB" id="A0A8X8XN93"/>
<gene>
    <name evidence="3" type="ORF">SASPL_124451</name>
</gene>
<organism evidence="3">
    <name type="scientific">Salvia splendens</name>
    <name type="common">Scarlet sage</name>
    <dbReference type="NCBI Taxonomy" id="180675"/>
    <lineage>
        <taxon>Eukaryota</taxon>
        <taxon>Viridiplantae</taxon>
        <taxon>Streptophyta</taxon>
        <taxon>Embryophyta</taxon>
        <taxon>Tracheophyta</taxon>
        <taxon>Spermatophyta</taxon>
        <taxon>Magnoliopsida</taxon>
        <taxon>eudicotyledons</taxon>
        <taxon>Gunneridae</taxon>
        <taxon>Pentapetalae</taxon>
        <taxon>asterids</taxon>
        <taxon>lamiids</taxon>
        <taxon>Lamiales</taxon>
        <taxon>Lamiaceae</taxon>
        <taxon>Nepetoideae</taxon>
        <taxon>Mentheae</taxon>
        <taxon>Salviinae</taxon>
        <taxon>Salvia</taxon>
        <taxon>Salvia subgen. Calosphace</taxon>
        <taxon>core Calosphace</taxon>
    </lineage>
</organism>
<dbReference type="PANTHER" id="PTHR12419:SF85">
    <property type="entry name" value="OVARIAN TUMOR DOMAIN-CONTAINING DEUBIQUITINATING ENZYME 11"/>
    <property type="match status" value="1"/>
</dbReference>
<sequence length="437" mass="49222">MSAANSASEDVEEGGPLEALHYVEVDEVDVVGAVEGEVDGLVGGEVGEFDERGDGVEDVEGGEEVVELVAVKIEVTNDTEDDHTIAEILAEEEKISYDNRKLGKRLSHLDSIPHTPRVIGDIPDPNDATLDHERLAQRLATYSLAEMQIEGDGNCQFRALADQLYQNPDYHKFVRKQVIKQACRLKRHKRLYESYVPMRYKHYVRKMKRLGEWGDHVTLQAAADRFEAKICLITSFRDTGYIEILPNNRSPCRARVTLAKAVLVAIPNYCMQIGMVPVSICKEIERLVRRFIWGGSDEQRKTSLVGWKSVCQPLTSGGLGLRRLKRNNEAFMIKLGFNLVAKKNEFWVRILREKYKVGVGCPSSISRPGSSFIWRSLMKLGPLIRHKIDNSVVDLECLACEMVDGHGEWKWGAFRHFISSEAAAVIAGIRPPYEELL</sequence>
<dbReference type="PANTHER" id="PTHR12419">
    <property type="entry name" value="OTU DOMAIN CONTAINING PROTEIN"/>
    <property type="match status" value="1"/>
</dbReference>
<comment type="similarity">
    <text evidence="1">Belongs to the peptidase C85 family.</text>
</comment>
<comment type="caution">
    <text evidence="3">The sequence shown here is derived from an EMBL/GenBank/DDBJ whole genome shotgun (WGS) entry which is preliminary data.</text>
</comment>
<evidence type="ECO:0000259" key="2">
    <source>
        <dbReference type="Pfam" id="PF02338"/>
    </source>
</evidence>
<dbReference type="InterPro" id="IPR038765">
    <property type="entry name" value="Papain-like_cys_pep_sf"/>
</dbReference>
<dbReference type="CDD" id="cd22751">
    <property type="entry name" value="OTU_plant_OTU9-like"/>
    <property type="match status" value="1"/>
</dbReference>
<dbReference type="InterPro" id="IPR050704">
    <property type="entry name" value="Peptidase_C85-like"/>
</dbReference>
<evidence type="ECO:0000313" key="4">
    <source>
        <dbReference type="Proteomes" id="UP000298416"/>
    </source>
</evidence>